<feature type="domain" description="IrrE N-terminal-like" evidence="2">
    <location>
        <begin position="278"/>
        <end position="327"/>
    </location>
</feature>
<keyword evidence="4" id="KW-1185">Reference proteome</keyword>
<protein>
    <recommendedName>
        <fullName evidence="2">IrrE N-terminal-like domain-containing protein</fullName>
    </recommendedName>
</protein>
<proteinExistence type="predicted"/>
<evidence type="ECO:0000256" key="1">
    <source>
        <dbReference type="SAM" id="Phobius"/>
    </source>
</evidence>
<name>A0ABP6WRK5_9ACTN</name>
<keyword evidence="1" id="KW-0472">Membrane</keyword>
<gene>
    <name evidence="3" type="ORF">GCM10022235_24520</name>
</gene>
<evidence type="ECO:0000259" key="2">
    <source>
        <dbReference type="Pfam" id="PF06114"/>
    </source>
</evidence>
<keyword evidence="1" id="KW-1133">Transmembrane helix</keyword>
<dbReference type="Pfam" id="PF06114">
    <property type="entry name" value="Peptidase_M78"/>
    <property type="match status" value="1"/>
</dbReference>
<organism evidence="3 4">
    <name type="scientific">Kribbella ginsengisoli</name>
    <dbReference type="NCBI Taxonomy" id="363865"/>
    <lineage>
        <taxon>Bacteria</taxon>
        <taxon>Bacillati</taxon>
        <taxon>Actinomycetota</taxon>
        <taxon>Actinomycetes</taxon>
        <taxon>Propionibacteriales</taxon>
        <taxon>Kribbellaceae</taxon>
        <taxon>Kribbella</taxon>
    </lineage>
</organism>
<dbReference type="RefSeq" id="WP_344840346.1">
    <property type="nucleotide sequence ID" value="NZ_BAABAA010000002.1"/>
</dbReference>
<dbReference type="InterPro" id="IPR010359">
    <property type="entry name" value="IrrE_HExxH"/>
</dbReference>
<accession>A0ABP6WRK5</accession>
<dbReference type="EMBL" id="BAABAA010000002">
    <property type="protein sequence ID" value="GAA3555627.1"/>
    <property type="molecule type" value="Genomic_DNA"/>
</dbReference>
<reference evidence="4" key="1">
    <citation type="journal article" date="2019" name="Int. J. Syst. Evol. Microbiol.">
        <title>The Global Catalogue of Microorganisms (GCM) 10K type strain sequencing project: providing services to taxonomists for standard genome sequencing and annotation.</title>
        <authorList>
            <consortium name="The Broad Institute Genomics Platform"/>
            <consortium name="The Broad Institute Genome Sequencing Center for Infectious Disease"/>
            <person name="Wu L."/>
            <person name="Ma J."/>
        </authorList>
    </citation>
    <scope>NUCLEOTIDE SEQUENCE [LARGE SCALE GENOMIC DNA]</scope>
    <source>
        <strain evidence="4">JCM 16928</strain>
    </source>
</reference>
<evidence type="ECO:0000313" key="4">
    <source>
        <dbReference type="Proteomes" id="UP001501222"/>
    </source>
</evidence>
<comment type="caution">
    <text evidence="3">The sequence shown here is derived from an EMBL/GenBank/DDBJ whole genome shotgun (WGS) entry which is preliminary data.</text>
</comment>
<sequence length="445" mass="47480">MDDERAAGTPAKRGPRRGVWIAGAAALAVVAGGVTYGVAGRDESPKITAETSVTPSATGPVVSADELAEQKMIAGIDAALKGRAAALQSGTLAQFLSYSDPKNAKLLQRDRQVFANLRLIGAKHVSYLRQLSFSPELRPKLGANARAVRIKMQTQLTGIDPAPRLTQVGFTLAERGGRWLVVDDDDAEAGDRGPAREPWELGPIEVSRGRGVLVISSPGEEKNGRRLVQEAVAAVPAVQAVTKRAQAGILVVAMAAPRSWAGLMTGGHPAGAVALRNVTLTNADGTEFKVTGSRIVINPTERKTADRFLLAHEFTHAAMAPLGDGAPTWLVEGSAEYVAYRLLDQSNYSNYVADERRAYRKAVKALAVLPIDGVFHGDYDENSYGVAWLIVEYIADKYGLATLNALYAETAAQTDDPVLRDKAIHKQLKLTDPALVAAVKQYRGA</sequence>
<feature type="transmembrane region" description="Helical" evidence="1">
    <location>
        <begin position="20"/>
        <end position="39"/>
    </location>
</feature>
<dbReference type="Proteomes" id="UP001501222">
    <property type="component" value="Unassembled WGS sequence"/>
</dbReference>
<keyword evidence="1" id="KW-0812">Transmembrane</keyword>
<evidence type="ECO:0000313" key="3">
    <source>
        <dbReference type="EMBL" id="GAA3555627.1"/>
    </source>
</evidence>